<evidence type="ECO:0000313" key="1">
    <source>
        <dbReference type="EMBL" id="OHB06004.1"/>
    </source>
</evidence>
<accession>A0A1G2U948</accession>
<dbReference type="AlphaFoldDB" id="A0A1G2U948"/>
<proteinExistence type="predicted"/>
<reference evidence="1 2" key="1">
    <citation type="journal article" date="2016" name="Nat. Commun.">
        <title>Thousands of microbial genomes shed light on interconnected biogeochemical processes in an aquifer system.</title>
        <authorList>
            <person name="Anantharaman K."/>
            <person name="Brown C.T."/>
            <person name="Hug L.A."/>
            <person name="Sharon I."/>
            <person name="Castelle C.J."/>
            <person name="Probst A.J."/>
            <person name="Thomas B.C."/>
            <person name="Singh A."/>
            <person name="Wilkins M.J."/>
            <person name="Karaoz U."/>
            <person name="Brodie E.L."/>
            <person name="Williams K.H."/>
            <person name="Hubbard S.S."/>
            <person name="Banfield J.F."/>
        </authorList>
    </citation>
    <scope>NUCLEOTIDE SEQUENCE [LARGE SCALE GENOMIC DNA]</scope>
</reference>
<dbReference type="Proteomes" id="UP000177722">
    <property type="component" value="Unassembled WGS sequence"/>
</dbReference>
<protein>
    <submittedName>
        <fullName evidence="1">Uncharacterized protein</fullName>
    </submittedName>
</protein>
<name>A0A1G2U948_9BACT</name>
<sequence length="569" mass="64487">MKTEKEVMAMRRLAVSIVFVFTLASTAGAVDFRSEFGSGYGTILFSDDLNISSGPVLSLDFGENFVAASVAPISEQVNNFSLRFVAKNRTNRNGVAIRGKYLLSLPIGKTGLRSESSLALGALSGYYSVQSQDNRFQNNQVLYGSSQYLKAVFGSDSKSLIVRAGGFGSGSTIFDDYGSLAQWDSFGFGANGLFSGQFGGRAKYRLNGDLIRQQYNPERYFFVKDWTNELSLKSELTIPVGMADLIPSINYKKIDIERDRLVDLERLEYGGTALFKNLLGANRNLFAKAVYAPMLNRNGADTLGSVGVIGKDLNLELFQKVSRSNFSSFEARERLWGIKFSWKFPNPEKSIPELDHYGYVRNRKSKFYVDSGLKDDSRLTLEQQAERLGTLRKRNEWSDKNLMWKEAPDDGWGFREARDVYADRGGDCDEQSCQNAYLDFLNGYKSYQLNWYDLDRWIGHGVQLVQDPGNGQWFLDEYGVLYKVKVDPNAPIEEVGREALRQNSRFTAMPITKDEKGIYYYEIDDCTQPGTYQYLTDWISFDEVPPQNIRPQVEYGYELLGGRRFLFED</sequence>
<organism evidence="1 2">
    <name type="scientific">Candidatus Zambryskibacteria bacterium RIFCSPLOWO2_01_FULL_45_43</name>
    <dbReference type="NCBI Taxonomy" id="1802762"/>
    <lineage>
        <taxon>Bacteria</taxon>
        <taxon>Candidatus Zambryskiibacteriota</taxon>
    </lineage>
</organism>
<dbReference type="EMBL" id="MHWF01000009">
    <property type="protein sequence ID" value="OHB06004.1"/>
    <property type="molecule type" value="Genomic_DNA"/>
</dbReference>
<evidence type="ECO:0000313" key="2">
    <source>
        <dbReference type="Proteomes" id="UP000177722"/>
    </source>
</evidence>
<gene>
    <name evidence="1" type="ORF">A3B16_02255</name>
</gene>
<comment type="caution">
    <text evidence="1">The sequence shown here is derived from an EMBL/GenBank/DDBJ whole genome shotgun (WGS) entry which is preliminary data.</text>
</comment>